<gene>
    <name evidence="2" type="ORF">P8A20_32440</name>
</gene>
<evidence type="ECO:0000313" key="2">
    <source>
        <dbReference type="EMBL" id="WLQ67987.1"/>
    </source>
</evidence>
<proteinExistence type="predicted"/>
<organism evidence="2 3">
    <name type="scientific">Streptomyces glycanivorans</name>
    <dbReference type="NCBI Taxonomy" id="3033808"/>
    <lineage>
        <taxon>Bacteria</taxon>
        <taxon>Bacillati</taxon>
        <taxon>Actinomycetota</taxon>
        <taxon>Actinomycetes</taxon>
        <taxon>Kitasatosporales</taxon>
        <taxon>Streptomycetaceae</taxon>
        <taxon>Streptomyces</taxon>
    </lineage>
</organism>
<keyword evidence="3" id="KW-1185">Reference proteome</keyword>
<accession>A0ABY9JJW4</accession>
<protein>
    <recommendedName>
        <fullName evidence="4">Asp23/Gls24 family envelope stress response protein</fullName>
    </recommendedName>
</protein>
<evidence type="ECO:0000313" key="3">
    <source>
        <dbReference type="Proteomes" id="UP001224433"/>
    </source>
</evidence>
<sequence>MTGTVPTALIEEVARAVLAVEGVAFLKPGVAQQVRSALSGTRQPGATRAPGLRMSRNAGGRERPWDVDVHIVVLGEARAVDVARGARKAVAACLTRRFPGETAPAHITVTVTGLV</sequence>
<feature type="region of interest" description="Disordered" evidence="1">
    <location>
        <begin position="37"/>
        <end position="60"/>
    </location>
</feature>
<dbReference type="RefSeq" id="WP_261988918.1">
    <property type="nucleotide sequence ID" value="NZ_CP120983.1"/>
</dbReference>
<evidence type="ECO:0000256" key="1">
    <source>
        <dbReference type="SAM" id="MobiDB-lite"/>
    </source>
</evidence>
<name>A0ABY9JJW4_9ACTN</name>
<reference evidence="2 3" key="1">
    <citation type="submission" date="2023-03" db="EMBL/GenBank/DDBJ databases">
        <title>Isolation and description of six Streptomyces strains from soil environments, able to metabolize different microbial glucans.</title>
        <authorList>
            <person name="Widen T."/>
            <person name="Larsbrink J."/>
        </authorList>
    </citation>
    <scope>NUCLEOTIDE SEQUENCE [LARGE SCALE GENOMIC DNA]</scope>
    <source>
        <strain evidence="2 3">Alt3</strain>
    </source>
</reference>
<evidence type="ECO:0008006" key="4">
    <source>
        <dbReference type="Google" id="ProtNLM"/>
    </source>
</evidence>
<dbReference type="Proteomes" id="UP001224433">
    <property type="component" value="Chromosome"/>
</dbReference>
<dbReference type="EMBL" id="CP120983">
    <property type="protein sequence ID" value="WLQ67987.1"/>
    <property type="molecule type" value="Genomic_DNA"/>
</dbReference>